<protein>
    <submittedName>
        <fullName evidence="4">FecR family protein</fullName>
    </submittedName>
</protein>
<dbReference type="InterPro" id="IPR032623">
    <property type="entry name" value="FecR_N"/>
</dbReference>
<proteinExistence type="predicted"/>
<dbReference type="PANTHER" id="PTHR30273">
    <property type="entry name" value="PERIPLASMIC SIGNAL SENSOR AND SIGMA FACTOR ACTIVATOR FECR-RELATED"/>
    <property type="match status" value="1"/>
</dbReference>
<evidence type="ECO:0000259" key="3">
    <source>
        <dbReference type="Pfam" id="PF16220"/>
    </source>
</evidence>
<dbReference type="PATRIC" id="fig|1349767.4.peg.41"/>
<reference evidence="4 5" key="1">
    <citation type="journal article" date="2015" name="Genome Announc.">
        <title>Genome Sequence of Mushroom Soft-Rot Pathogen Janthinobacterium agaricidamnosum.</title>
        <authorList>
            <person name="Graupner K."/>
            <person name="Lackner G."/>
            <person name="Hertweck C."/>
        </authorList>
    </citation>
    <scope>NUCLEOTIDE SEQUENCE [LARGE SCALE GENOMIC DNA]</scope>
    <source>
        <strain evidence="5">NBRC 102515 / DSM 9628</strain>
    </source>
</reference>
<feature type="compositionally biased region" description="Basic residues" evidence="1">
    <location>
        <begin position="377"/>
        <end position="388"/>
    </location>
</feature>
<dbReference type="STRING" id="1349767.GJA_3436"/>
<gene>
    <name evidence="4" type="ORF">GJA_3436</name>
</gene>
<evidence type="ECO:0000313" key="5">
    <source>
        <dbReference type="Proteomes" id="UP000027604"/>
    </source>
</evidence>
<dbReference type="Proteomes" id="UP000027604">
    <property type="component" value="Chromosome I"/>
</dbReference>
<feature type="domain" description="FecR N-terminal" evidence="3">
    <location>
        <begin position="16"/>
        <end position="56"/>
    </location>
</feature>
<dbReference type="Gene3D" id="3.55.50.30">
    <property type="match status" value="1"/>
</dbReference>
<dbReference type="EMBL" id="HG322949">
    <property type="protein sequence ID" value="CDG84054.1"/>
    <property type="molecule type" value="Genomic_DNA"/>
</dbReference>
<organism evidence="4 5">
    <name type="scientific">Janthinobacterium agaricidamnosum NBRC 102515 = DSM 9628</name>
    <dbReference type="NCBI Taxonomy" id="1349767"/>
    <lineage>
        <taxon>Bacteria</taxon>
        <taxon>Pseudomonadati</taxon>
        <taxon>Pseudomonadota</taxon>
        <taxon>Betaproteobacteria</taxon>
        <taxon>Burkholderiales</taxon>
        <taxon>Oxalobacteraceae</taxon>
        <taxon>Janthinobacterium</taxon>
    </lineage>
</organism>
<dbReference type="eggNOG" id="COG3712">
    <property type="taxonomic scope" value="Bacteria"/>
</dbReference>
<dbReference type="AlphaFoldDB" id="W0V5F4"/>
<dbReference type="InterPro" id="IPR006860">
    <property type="entry name" value="FecR"/>
</dbReference>
<accession>W0V5F4</accession>
<dbReference type="HOGENOM" id="CLU_050192_0_0_4"/>
<feature type="region of interest" description="Disordered" evidence="1">
    <location>
        <begin position="354"/>
        <end position="443"/>
    </location>
</feature>
<keyword evidence="5" id="KW-1185">Reference proteome</keyword>
<evidence type="ECO:0000313" key="4">
    <source>
        <dbReference type="EMBL" id="CDG84054.1"/>
    </source>
</evidence>
<feature type="domain" description="FecR protein" evidence="2">
    <location>
        <begin position="111"/>
        <end position="206"/>
    </location>
</feature>
<evidence type="ECO:0000256" key="1">
    <source>
        <dbReference type="SAM" id="MobiDB-lite"/>
    </source>
</evidence>
<dbReference type="Pfam" id="PF04773">
    <property type="entry name" value="FecR"/>
    <property type="match status" value="1"/>
</dbReference>
<dbReference type="Gene3D" id="2.60.120.1440">
    <property type="match status" value="1"/>
</dbReference>
<feature type="compositionally biased region" description="Low complexity" evidence="1">
    <location>
        <begin position="427"/>
        <end position="443"/>
    </location>
</feature>
<feature type="compositionally biased region" description="Pro residues" evidence="1">
    <location>
        <begin position="362"/>
        <end position="371"/>
    </location>
</feature>
<dbReference type="KEGG" id="jag:GJA_3436"/>
<dbReference type="RefSeq" id="WP_051780970.1">
    <property type="nucleotide sequence ID" value="NZ_HG322949.1"/>
</dbReference>
<dbReference type="InterPro" id="IPR012373">
    <property type="entry name" value="Ferrdict_sens_TM"/>
</dbReference>
<dbReference type="Pfam" id="PF16220">
    <property type="entry name" value="DUF4880"/>
    <property type="match status" value="1"/>
</dbReference>
<evidence type="ECO:0000259" key="2">
    <source>
        <dbReference type="Pfam" id="PF04773"/>
    </source>
</evidence>
<sequence>MSVDTVQQEPDAAVVDQAILWLTRLSSGLASDEQRRAYRDWCAQHPQHALAARRLEGIFSRFDGLPAQAARSALDTGRRPRRKAAALTLALLLAGGAWSLLAPQARYWNADYRTTAGQRQVVQLPDHSILTLNSGSAVKLHYDRTQRRIDLLAGEVLVQVAHIADPARQPFIVTTADGSARALGTRYLVRREPGGTLVTVLESSVQAASANGKMSRSVLPGQRVCVTRDAVSAPQTLDAEQAASWVRGRLVADNTALPDVLAKLSDYRHGVLRYDAAQLGQLRVSGVFALDDSERTLDTLQALLPITVTRYTRLLTVVSPKNPAPPKKIMSLIFAGPLSLRLSASSWLTNSIDRNRHDTEKYPPPATPGGPPDTAVRQRRRALHHGAGRPRTNASRGHGGQPAPRIPYRRRPVERRAEHIRAASRHAAGVRPGAGARRAVART</sequence>
<name>W0V5F4_9BURK</name>
<dbReference type="GO" id="GO:0016989">
    <property type="term" value="F:sigma factor antagonist activity"/>
    <property type="evidence" value="ECO:0007669"/>
    <property type="project" value="TreeGrafter"/>
</dbReference>
<dbReference type="PANTHER" id="PTHR30273:SF2">
    <property type="entry name" value="PROTEIN FECR"/>
    <property type="match status" value="1"/>
</dbReference>